<dbReference type="Gene3D" id="3.90.226.10">
    <property type="entry name" value="2-enoyl-CoA Hydratase, Chain A, domain 1"/>
    <property type="match status" value="1"/>
</dbReference>
<dbReference type="Gene3D" id="3.30.750.170">
    <property type="match status" value="1"/>
</dbReference>
<dbReference type="InterPro" id="IPR041489">
    <property type="entry name" value="PDZ_6"/>
</dbReference>
<evidence type="ECO:0000313" key="3">
    <source>
        <dbReference type="Proteomes" id="UP001597512"/>
    </source>
</evidence>
<sequence length="495" mass="53900">MKQRIVNNTQKNFINQSHSRNRSFQWLLMAGFILSLSACKKTTDDVIPQTTATSTSENQTVDSWILANMREVYYWNDKIPANPDTTLAPDVFFDSILNTYDATTNPTGDRFSWIENDATTLTAELSGQSTTTGMDYNLYLRASGSTGVIAQVLYVLPGSPAQQAGLKRGDIISKVNGQLLNTTNYSDLLFTGTTFTFGLATVSGTSLVDSDKTVTVTETVFQENPVFLDSVYTVGSKKVGYLVYNQFVPGANGSTANEYDAQVDAVFSKFKAQGVNELVLDLRYNPGGYTSSSANLASLIGKGISSNQLYFREEWNATITPELQKEYGSSFFVTNFLDKAQNIGGSLSRVFVLTTDHTASASELIINGLRPYMTVSTIGTTTYGKNVGSITITDDTGKIKWGMQPIVFKSYNNAGQSDYSTGFTPTVEVDEPISLLPLGDVNEPLLNEALYQISGNSASGRKAVAVRNPLLSMGSSIQRKAGAHSMIRTLKTLKF</sequence>
<gene>
    <name evidence="2" type="ORF">ACFS25_09460</name>
</gene>
<organism evidence="2 3">
    <name type="scientific">Spirosoma flavum</name>
    <dbReference type="NCBI Taxonomy" id="2048557"/>
    <lineage>
        <taxon>Bacteria</taxon>
        <taxon>Pseudomonadati</taxon>
        <taxon>Bacteroidota</taxon>
        <taxon>Cytophagia</taxon>
        <taxon>Cytophagales</taxon>
        <taxon>Cytophagaceae</taxon>
        <taxon>Spirosoma</taxon>
    </lineage>
</organism>
<name>A0ABW6AHR2_9BACT</name>
<dbReference type="Pfam" id="PF17820">
    <property type="entry name" value="PDZ_6"/>
    <property type="match status" value="1"/>
</dbReference>
<accession>A0ABW6AHR2</accession>
<dbReference type="InterPro" id="IPR029045">
    <property type="entry name" value="ClpP/crotonase-like_dom_sf"/>
</dbReference>
<dbReference type="InterPro" id="IPR041613">
    <property type="entry name" value="Pept_S41_N"/>
</dbReference>
<protein>
    <submittedName>
        <fullName evidence="2">S41 family peptidase</fullName>
    </submittedName>
</protein>
<keyword evidence="3" id="KW-1185">Reference proteome</keyword>
<reference evidence="3" key="1">
    <citation type="journal article" date="2019" name="Int. J. Syst. Evol. Microbiol.">
        <title>The Global Catalogue of Microorganisms (GCM) 10K type strain sequencing project: providing services to taxonomists for standard genome sequencing and annotation.</title>
        <authorList>
            <consortium name="The Broad Institute Genomics Platform"/>
            <consortium name="The Broad Institute Genome Sequencing Center for Infectious Disease"/>
            <person name="Wu L."/>
            <person name="Ma J."/>
        </authorList>
    </citation>
    <scope>NUCLEOTIDE SEQUENCE [LARGE SCALE GENOMIC DNA]</scope>
    <source>
        <strain evidence="3">KCTC 52490</strain>
    </source>
</reference>
<dbReference type="SUPFAM" id="SSF52096">
    <property type="entry name" value="ClpP/crotonase"/>
    <property type="match status" value="1"/>
</dbReference>
<dbReference type="PROSITE" id="PS50106">
    <property type="entry name" value="PDZ"/>
    <property type="match status" value="1"/>
</dbReference>
<dbReference type="EMBL" id="JBHUOM010000002">
    <property type="protein sequence ID" value="MFD2934008.1"/>
    <property type="molecule type" value="Genomic_DNA"/>
</dbReference>
<dbReference type="Proteomes" id="UP001597512">
    <property type="component" value="Unassembled WGS sequence"/>
</dbReference>
<dbReference type="Pfam" id="PF03572">
    <property type="entry name" value="Peptidase_S41"/>
    <property type="match status" value="1"/>
</dbReference>
<dbReference type="Pfam" id="PF18294">
    <property type="entry name" value="Pept_S41_N"/>
    <property type="match status" value="1"/>
</dbReference>
<proteinExistence type="predicted"/>
<feature type="domain" description="PDZ" evidence="1">
    <location>
        <begin position="152"/>
        <end position="187"/>
    </location>
</feature>
<dbReference type="SUPFAM" id="SSF50156">
    <property type="entry name" value="PDZ domain-like"/>
    <property type="match status" value="1"/>
</dbReference>
<evidence type="ECO:0000313" key="2">
    <source>
        <dbReference type="EMBL" id="MFD2934008.1"/>
    </source>
</evidence>
<evidence type="ECO:0000259" key="1">
    <source>
        <dbReference type="PROSITE" id="PS50106"/>
    </source>
</evidence>
<dbReference type="PANTHER" id="PTHR32060">
    <property type="entry name" value="TAIL-SPECIFIC PROTEASE"/>
    <property type="match status" value="1"/>
</dbReference>
<dbReference type="PANTHER" id="PTHR32060:SF30">
    <property type="entry name" value="CARBOXY-TERMINAL PROCESSING PROTEASE CTPA"/>
    <property type="match status" value="1"/>
</dbReference>
<dbReference type="InterPro" id="IPR036034">
    <property type="entry name" value="PDZ_sf"/>
</dbReference>
<dbReference type="InterPro" id="IPR001478">
    <property type="entry name" value="PDZ"/>
</dbReference>
<dbReference type="RefSeq" id="WP_381499156.1">
    <property type="nucleotide sequence ID" value="NZ_JBHUOM010000002.1"/>
</dbReference>
<comment type="caution">
    <text evidence="2">The sequence shown here is derived from an EMBL/GenBank/DDBJ whole genome shotgun (WGS) entry which is preliminary data.</text>
</comment>
<dbReference type="SMART" id="SM00245">
    <property type="entry name" value="TSPc"/>
    <property type="match status" value="1"/>
</dbReference>
<dbReference type="InterPro" id="IPR005151">
    <property type="entry name" value="Tail-specific_protease"/>
</dbReference>
<dbReference type="CDD" id="cd07561">
    <property type="entry name" value="Peptidase_S41_CPP_like"/>
    <property type="match status" value="1"/>
</dbReference>
<dbReference type="Gene3D" id="2.30.42.10">
    <property type="match status" value="1"/>
</dbReference>